<dbReference type="InterPro" id="IPR016181">
    <property type="entry name" value="Acyl_CoA_acyltransferase"/>
</dbReference>
<dbReference type="OrthoDB" id="9785911at2"/>
<dbReference type="PANTHER" id="PTHR36174">
    <property type="entry name" value="LIPID II:GLYCINE GLYCYLTRANSFERASE"/>
    <property type="match status" value="1"/>
</dbReference>
<dbReference type="InterPro" id="IPR038740">
    <property type="entry name" value="BioF2-like_GNAT_dom"/>
</dbReference>
<evidence type="ECO:0000256" key="5">
    <source>
        <dbReference type="ARBA" id="ARBA00023315"/>
    </source>
</evidence>
<dbReference type="PROSITE" id="PS51191">
    <property type="entry name" value="FEMABX"/>
    <property type="match status" value="1"/>
</dbReference>
<protein>
    <submittedName>
        <fullName evidence="8">Acetyltransferase (GNAT) domain-containing protein</fullName>
    </submittedName>
</protein>
<name>A0A1M6TQ93_9FLAO</name>
<reference evidence="9" key="1">
    <citation type="submission" date="2016-11" db="EMBL/GenBank/DDBJ databases">
        <authorList>
            <person name="Varghese N."/>
            <person name="Submissions S."/>
        </authorList>
    </citation>
    <scope>NUCLEOTIDE SEQUENCE [LARGE SCALE GENOMIC DNA]</scope>
    <source>
        <strain evidence="9">DSM 16478</strain>
    </source>
</reference>
<keyword evidence="2 8" id="KW-0808">Transferase</keyword>
<gene>
    <name evidence="8" type="ORF">SAMN04488007_3317</name>
</gene>
<evidence type="ECO:0000256" key="4">
    <source>
        <dbReference type="ARBA" id="ARBA00022984"/>
    </source>
</evidence>
<dbReference type="Proteomes" id="UP000184314">
    <property type="component" value="Unassembled WGS sequence"/>
</dbReference>
<dbReference type="Gene3D" id="3.40.630.30">
    <property type="match status" value="1"/>
</dbReference>
<keyword evidence="4" id="KW-0573">Peptidoglycan synthesis</keyword>
<proteinExistence type="inferred from homology"/>
<evidence type="ECO:0000256" key="3">
    <source>
        <dbReference type="ARBA" id="ARBA00022960"/>
    </source>
</evidence>
<sequence length="363" mass="42486">MQSTQTYKLTVQALDSEEILDLYSKSLDSLNCVCPYYAYELLLSDENEIQKLHFFSFNDEDGSLLAIMPFLVRDIIINDENTGLKDVSSPWGYNGPYFKENASSDLKTKFWKQVDEWYASENIVTEFVRFNLYGHYSEYTGETVHTLLNVRGNITDWEQFWSNLKSNTRNQFRKAEKLGLSFKLVYKDIEKEHIAAFYDLYIDTMDRRDAKDFFYHKLDYFVHLWEMNKDKCAIGLVYKDGVAISTELFLLTHDTVYSFLGGTDANYFKLRPNEYLKINAIQWAGEAGFTYYNIGGGLSNSKEDNLYLYKRKYFPLDEDVDFYTGRKILDEKAYDKLVAMNKSDADIVASKDLANGYFPKYRM</sequence>
<dbReference type="SUPFAM" id="SSF55729">
    <property type="entry name" value="Acyl-CoA N-acyltransferases (Nat)"/>
    <property type="match status" value="1"/>
</dbReference>
<dbReference type="GO" id="GO:0009252">
    <property type="term" value="P:peptidoglycan biosynthetic process"/>
    <property type="evidence" value="ECO:0007669"/>
    <property type="project" value="UniProtKB-KW"/>
</dbReference>
<organism evidence="8 9">
    <name type="scientific">Maribacter aquivivus</name>
    <dbReference type="NCBI Taxonomy" id="228958"/>
    <lineage>
        <taxon>Bacteria</taxon>
        <taxon>Pseudomonadati</taxon>
        <taxon>Bacteroidota</taxon>
        <taxon>Flavobacteriia</taxon>
        <taxon>Flavobacteriales</taxon>
        <taxon>Flavobacteriaceae</taxon>
        <taxon>Maribacter</taxon>
    </lineage>
</organism>
<evidence type="ECO:0000256" key="6">
    <source>
        <dbReference type="ARBA" id="ARBA00023316"/>
    </source>
</evidence>
<dbReference type="InterPro" id="IPR003447">
    <property type="entry name" value="FEMABX"/>
</dbReference>
<evidence type="ECO:0000259" key="7">
    <source>
        <dbReference type="Pfam" id="PF13480"/>
    </source>
</evidence>
<keyword evidence="5" id="KW-0012">Acyltransferase</keyword>
<dbReference type="InterPro" id="IPR050644">
    <property type="entry name" value="PG_Glycine_Bridge_Synth"/>
</dbReference>
<dbReference type="AlphaFoldDB" id="A0A1M6TQ93"/>
<keyword evidence="3" id="KW-0133">Cell shape</keyword>
<keyword evidence="6" id="KW-0961">Cell wall biogenesis/degradation</keyword>
<dbReference type="GO" id="GO:0008360">
    <property type="term" value="P:regulation of cell shape"/>
    <property type="evidence" value="ECO:0007669"/>
    <property type="project" value="UniProtKB-KW"/>
</dbReference>
<dbReference type="GO" id="GO:0016755">
    <property type="term" value="F:aminoacyltransferase activity"/>
    <property type="evidence" value="ECO:0007669"/>
    <property type="project" value="InterPro"/>
</dbReference>
<dbReference type="RefSeq" id="WP_073246280.1">
    <property type="nucleotide sequence ID" value="NZ_FQZX01000003.1"/>
</dbReference>
<accession>A0A1M6TQ93</accession>
<evidence type="ECO:0000256" key="2">
    <source>
        <dbReference type="ARBA" id="ARBA00022679"/>
    </source>
</evidence>
<dbReference type="STRING" id="228958.SAMN04488007_3317"/>
<evidence type="ECO:0000256" key="1">
    <source>
        <dbReference type="ARBA" id="ARBA00009943"/>
    </source>
</evidence>
<dbReference type="GO" id="GO:0071555">
    <property type="term" value="P:cell wall organization"/>
    <property type="evidence" value="ECO:0007669"/>
    <property type="project" value="UniProtKB-KW"/>
</dbReference>
<dbReference type="PANTHER" id="PTHR36174:SF1">
    <property type="entry name" value="LIPID II:GLYCINE GLYCYLTRANSFERASE"/>
    <property type="match status" value="1"/>
</dbReference>
<keyword evidence="9" id="KW-1185">Reference proteome</keyword>
<evidence type="ECO:0000313" key="8">
    <source>
        <dbReference type="EMBL" id="SHK59114.1"/>
    </source>
</evidence>
<evidence type="ECO:0000313" key="9">
    <source>
        <dbReference type="Proteomes" id="UP000184314"/>
    </source>
</evidence>
<comment type="similarity">
    <text evidence="1">Belongs to the FemABX family.</text>
</comment>
<feature type="domain" description="BioF2-like acetyltransferase" evidence="7">
    <location>
        <begin position="163"/>
        <end position="299"/>
    </location>
</feature>
<dbReference type="Pfam" id="PF13480">
    <property type="entry name" value="Acetyltransf_6"/>
    <property type="match status" value="1"/>
</dbReference>
<dbReference type="EMBL" id="FQZX01000003">
    <property type="protein sequence ID" value="SHK59114.1"/>
    <property type="molecule type" value="Genomic_DNA"/>
</dbReference>